<dbReference type="Pfam" id="PF13202">
    <property type="entry name" value="EF-hand_5"/>
    <property type="match status" value="1"/>
</dbReference>
<name>A0A1D2NCP5_ORCCI</name>
<dbReference type="Gene3D" id="1.10.238.10">
    <property type="entry name" value="EF-hand"/>
    <property type="match status" value="1"/>
</dbReference>
<dbReference type="PROSITE" id="PS50222">
    <property type="entry name" value="EF_HAND_2"/>
    <property type="match status" value="2"/>
</dbReference>
<dbReference type="SMART" id="SM00054">
    <property type="entry name" value="EFh"/>
    <property type="match status" value="3"/>
</dbReference>
<keyword evidence="1" id="KW-0106">Calcium</keyword>
<evidence type="ECO:0000259" key="2">
    <source>
        <dbReference type="PROSITE" id="PS50222"/>
    </source>
</evidence>
<dbReference type="InterPro" id="IPR011992">
    <property type="entry name" value="EF-hand-dom_pair"/>
</dbReference>
<accession>A0A1D2NCP5</accession>
<dbReference type="PROSITE" id="PS00018">
    <property type="entry name" value="EF_HAND_1"/>
    <property type="match status" value="3"/>
</dbReference>
<dbReference type="EMBL" id="LJIJ01000089">
    <property type="protein sequence ID" value="ODN03011.1"/>
    <property type="molecule type" value="Genomic_DNA"/>
</dbReference>
<feature type="domain" description="EF-hand" evidence="2">
    <location>
        <begin position="97"/>
        <end position="132"/>
    </location>
</feature>
<dbReference type="STRING" id="48709.A0A1D2NCP5"/>
<organism evidence="3 4">
    <name type="scientific">Orchesella cincta</name>
    <name type="common">Springtail</name>
    <name type="synonym">Podura cincta</name>
    <dbReference type="NCBI Taxonomy" id="48709"/>
    <lineage>
        <taxon>Eukaryota</taxon>
        <taxon>Metazoa</taxon>
        <taxon>Ecdysozoa</taxon>
        <taxon>Arthropoda</taxon>
        <taxon>Hexapoda</taxon>
        <taxon>Collembola</taxon>
        <taxon>Entomobryomorpha</taxon>
        <taxon>Entomobryoidea</taxon>
        <taxon>Orchesellidae</taxon>
        <taxon>Orchesellinae</taxon>
        <taxon>Orchesella</taxon>
    </lineage>
</organism>
<evidence type="ECO:0000256" key="1">
    <source>
        <dbReference type="ARBA" id="ARBA00022837"/>
    </source>
</evidence>
<evidence type="ECO:0000313" key="3">
    <source>
        <dbReference type="EMBL" id="ODN03011.1"/>
    </source>
</evidence>
<dbReference type="OMA" id="ETHEIMI"/>
<comment type="caution">
    <text evidence="3">The sequence shown here is derived from an EMBL/GenBank/DDBJ whole genome shotgun (WGS) entry which is preliminary data.</text>
</comment>
<proteinExistence type="predicted"/>
<dbReference type="OrthoDB" id="9974725at2759"/>
<dbReference type="SUPFAM" id="SSF47473">
    <property type="entry name" value="EF-hand"/>
    <property type="match status" value="1"/>
</dbReference>
<dbReference type="GO" id="GO:0005509">
    <property type="term" value="F:calcium ion binding"/>
    <property type="evidence" value="ECO:0007669"/>
    <property type="project" value="InterPro"/>
</dbReference>
<dbReference type="InterPro" id="IPR018247">
    <property type="entry name" value="EF_Hand_1_Ca_BS"/>
</dbReference>
<dbReference type="InterPro" id="IPR002048">
    <property type="entry name" value="EF_hand_dom"/>
</dbReference>
<gene>
    <name evidence="3" type="ORF">Ocin01_03646</name>
</gene>
<protein>
    <submittedName>
        <fullName evidence="3">Sarcoplasmic calcium-binding proteins II, V, VI, and VII</fullName>
    </submittedName>
</protein>
<sequence length="183" mass="21342">MPALSEFRRRKLYFIFDRFFDVNHSGTIEKKDFELAVEQICRIRGWSKGDTKYVETSKNFLEIWDALRSSADANKDDQVSRDEWCQLWSDEAASEDWQKAYMRFMFNLQDTSGDGCIDLDEFTSVCTSFGINTDESRRAFETISQSGKVKVDMGYYSVLWKDFFYSDDTKSTGTCIFGKTSFD</sequence>
<keyword evidence="4" id="KW-1185">Reference proteome</keyword>
<evidence type="ECO:0000313" key="4">
    <source>
        <dbReference type="Proteomes" id="UP000094527"/>
    </source>
</evidence>
<dbReference type="Proteomes" id="UP000094527">
    <property type="component" value="Unassembled WGS sequence"/>
</dbReference>
<dbReference type="AlphaFoldDB" id="A0A1D2NCP5"/>
<reference evidence="3 4" key="1">
    <citation type="journal article" date="2016" name="Genome Biol. Evol.">
        <title>Gene Family Evolution Reflects Adaptation to Soil Environmental Stressors in the Genome of the Collembolan Orchesella cincta.</title>
        <authorList>
            <person name="Faddeeva-Vakhrusheva A."/>
            <person name="Derks M.F."/>
            <person name="Anvar S.Y."/>
            <person name="Agamennone V."/>
            <person name="Suring W."/>
            <person name="Smit S."/>
            <person name="van Straalen N.M."/>
            <person name="Roelofs D."/>
        </authorList>
    </citation>
    <scope>NUCLEOTIDE SEQUENCE [LARGE SCALE GENOMIC DNA]</scope>
    <source>
        <tissue evidence="3">Mixed pool</tissue>
    </source>
</reference>
<feature type="domain" description="EF-hand" evidence="2">
    <location>
        <begin position="7"/>
        <end position="43"/>
    </location>
</feature>